<evidence type="ECO:0000256" key="2">
    <source>
        <dbReference type="ARBA" id="ARBA00010323"/>
    </source>
</evidence>
<evidence type="ECO:0000256" key="7">
    <source>
        <dbReference type="ARBA" id="ARBA00023136"/>
    </source>
</evidence>
<keyword evidence="5 10" id="KW-0812">Transmembrane</keyword>
<dbReference type="InterPro" id="IPR004299">
    <property type="entry name" value="MBOAT_fam"/>
</dbReference>
<feature type="transmembrane region" description="Helical" evidence="10">
    <location>
        <begin position="450"/>
        <end position="470"/>
    </location>
</feature>
<evidence type="ECO:0000256" key="6">
    <source>
        <dbReference type="ARBA" id="ARBA00022989"/>
    </source>
</evidence>
<keyword evidence="7 9" id="KW-0472">Membrane</keyword>
<evidence type="ECO:0000256" key="3">
    <source>
        <dbReference type="ARBA" id="ARBA00022475"/>
    </source>
</evidence>
<reference evidence="12" key="1">
    <citation type="journal article" date="2019" name="Int. J. Syst. Evol. Microbiol.">
        <title>The Global Catalogue of Microorganisms (GCM) 10K type strain sequencing project: providing services to taxonomists for standard genome sequencing and annotation.</title>
        <authorList>
            <consortium name="The Broad Institute Genomics Platform"/>
            <consortium name="The Broad Institute Genome Sequencing Center for Infectious Disease"/>
            <person name="Wu L."/>
            <person name="Ma J."/>
        </authorList>
    </citation>
    <scope>NUCLEOTIDE SEQUENCE [LARGE SCALE GENOMIC DNA]</scope>
    <source>
        <strain evidence="12">KCTC 13528</strain>
    </source>
</reference>
<dbReference type="RefSeq" id="WP_204728192.1">
    <property type="nucleotide sequence ID" value="NZ_JAFBDK010000002.1"/>
</dbReference>
<feature type="transmembrane region" description="Helical" evidence="10">
    <location>
        <begin position="219"/>
        <end position="239"/>
    </location>
</feature>
<keyword evidence="3 9" id="KW-1003">Cell membrane</keyword>
<organism evidence="11 12">
    <name type="scientific">Jeotgalibacillus terrae</name>
    <dbReference type="NCBI Taxonomy" id="587735"/>
    <lineage>
        <taxon>Bacteria</taxon>
        <taxon>Bacillati</taxon>
        <taxon>Bacillota</taxon>
        <taxon>Bacilli</taxon>
        <taxon>Bacillales</taxon>
        <taxon>Caryophanaceae</taxon>
        <taxon>Jeotgalibacillus</taxon>
    </lineage>
</organism>
<name>A0ABW5ZBW5_9BACL</name>
<feature type="transmembrane region" description="Helical" evidence="10">
    <location>
        <begin position="119"/>
        <end position="137"/>
    </location>
</feature>
<evidence type="ECO:0000256" key="4">
    <source>
        <dbReference type="ARBA" id="ARBA00022679"/>
    </source>
</evidence>
<evidence type="ECO:0000256" key="9">
    <source>
        <dbReference type="PIRNR" id="PIRNR016636"/>
    </source>
</evidence>
<feature type="transmembrane region" description="Helical" evidence="10">
    <location>
        <begin position="188"/>
        <end position="207"/>
    </location>
</feature>
<comment type="subcellular location">
    <subcellularLocation>
        <location evidence="1">Cell membrane</location>
        <topology evidence="1">Multi-pass membrane protein</topology>
    </subcellularLocation>
</comment>
<comment type="caution">
    <text evidence="11">The sequence shown here is derived from an EMBL/GenBank/DDBJ whole genome shotgun (WGS) entry which is preliminary data.</text>
</comment>
<sequence length="480" mass="55406">MLFNSYVFILGFLPVVVVLYYLLLKLDNKIYSRLVLVLASLYFYSFWNISYLPLILASVFVNYFVSILINRSVKIGYKKLFLVLGVVFNVGLLGYFKYFDFFIENTNQFFQTNWPLLEIALPLAISFFTFQQIAYIVDSYRGETGTYNFVDYSLFVTFFPQLIAGPIVHHSEMISQFKDKKNAVFKSLNFSSGLFIFSIGLAKKVLIADTFAQYANDGYGNLAALSVVDSWITTLAYTLQLYFDFSGYCDMAIGLALLFNFRIPVNFNSPYKSLNIQEFWRRWHITLGRFFTQYVYIPLGGSRKGPTRTYINLFLIFFISGFWHGAGWTFIVWGVMHGVASIIYRAWSKGKYRLPRLVALGITFLFVHVAWVYFRAPDLTTANQMVVKMFNFQALDLPPGLSAVLSSVLNMNFQATPYFFGWSTMLLVMLGYILVFFTKNSIERLEEFKPNVRSGVAVSLIFVASLLYLTRVSEFIYFNF</sequence>
<dbReference type="Proteomes" id="UP001597561">
    <property type="component" value="Unassembled WGS sequence"/>
</dbReference>
<dbReference type="InterPro" id="IPR024194">
    <property type="entry name" value="Ac/AlaTfrase_AlgI/DltB"/>
</dbReference>
<evidence type="ECO:0000256" key="5">
    <source>
        <dbReference type="ARBA" id="ARBA00022692"/>
    </source>
</evidence>
<evidence type="ECO:0000313" key="11">
    <source>
        <dbReference type="EMBL" id="MFD2910394.1"/>
    </source>
</evidence>
<feature type="transmembrane region" description="Helical" evidence="10">
    <location>
        <begin position="149"/>
        <end position="168"/>
    </location>
</feature>
<accession>A0ABW5ZBW5</accession>
<keyword evidence="12" id="KW-1185">Reference proteome</keyword>
<keyword evidence="8 9" id="KW-0012">Acyltransferase</keyword>
<feature type="transmembrane region" description="Helical" evidence="10">
    <location>
        <begin position="313"/>
        <end position="336"/>
    </location>
</feature>
<dbReference type="PIRSF" id="PIRSF016636">
    <property type="entry name" value="AlgI_DltB"/>
    <property type="match status" value="1"/>
</dbReference>
<gene>
    <name evidence="11" type="ORF">ACFS5P_00745</name>
</gene>
<evidence type="ECO:0000313" key="12">
    <source>
        <dbReference type="Proteomes" id="UP001597561"/>
    </source>
</evidence>
<dbReference type="PIRSF" id="PIRSF500217">
    <property type="entry name" value="AlgI"/>
    <property type="match status" value="1"/>
</dbReference>
<dbReference type="InterPro" id="IPR051085">
    <property type="entry name" value="MB_O-acyltransferase"/>
</dbReference>
<feature type="transmembrane region" description="Helical" evidence="10">
    <location>
        <begin position="357"/>
        <end position="374"/>
    </location>
</feature>
<evidence type="ECO:0000256" key="1">
    <source>
        <dbReference type="ARBA" id="ARBA00004651"/>
    </source>
</evidence>
<protein>
    <submittedName>
        <fullName evidence="11">MBOAT family O-acyltransferase</fullName>
    </submittedName>
</protein>
<keyword evidence="4 9" id="KW-0808">Transferase</keyword>
<evidence type="ECO:0000256" key="8">
    <source>
        <dbReference type="ARBA" id="ARBA00023315"/>
    </source>
</evidence>
<feature type="transmembrane region" description="Helical" evidence="10">
    <location>
        <begin position="80"/>
        <end position="99"/>
    </location>
</feature>
<feature type="transmembrane region" description="Helical" evidence="10">
    <location>
        <begin position="53"/>
        <end position="73"/>
    </location>
</feature>
<dbReference type="PANTHER" id="PTHR13285:SF23">
    <property type="entry name" value="TEICHOIC ACID D-ALANYLTRANSFERASE"/>
    <property type="match status" value="1"/>
</dbReference>
<feature type="transmembrane region" description="Helical" evidence="10">
    <location>
        <begin position="6"/>
        <end position="23"/>
    </location>
</feature>
<dbReference type="EMBL" id="JBHUPG010000001">
    <property type="protein sequence ID" value="MFD2910394.1"/>
    <property type="molecule type" value="Genomic_DNA"/>
</dbReference>
<evidence type="ECO:0000256" key="10">
    <source>
        <dbReference type="SAM" id="Phobius"/>
    </source>
</evidence>
<proteinExistence type="inferred from homology"/>
<dbReference type="Pfam" id="PF03062">
    <property type="entry name" value="MBOAT"/>
    <property type="match status" value="1"/>
</dbReference>
<dbReference type="InterPro" id="IPR028362">
    <property type="entry name" value="AlgI"/>
</dbReference>
<keyword evidence="6 10" id="KW-1133">Transmembrane helix</keyword>
<feature type="transmembrane region" description="Helical" evidence="10">
    <location>
        <begin position="419"/>
        <end position="438"/>
    </location>
</feature>
<dbReference type="PANTHER" id="PTHR13285">
    <property type="entry name" value="ACYLTRANSFERASE"/>
    <property type="match status" value="1"/>
</dbReference>
<comment type="similarity">
    <text evidence="2 9">Belongs to the membrane-bound acyltransferase family.</text>
</comment>